<dbReference type="STRING" id="643674.PAEH1_03640"/>
<sequence length="905" mass="99011">MDSLLLHAQDLAKQSCAPFLSIPKRIAYVVSHGQSYASNGYAVRTQGIAQALNEHGFETLCFVRPGRPWSVDKTRSIQIAAEVKVKGVRYIHTRQTADSRDEIAELENDVQRYIELFKVYRPEVVIAASNYKVGLPAWVAAQRLGLPFYNEVRGFWELSKDAREPGYANTAAFKKEQERDTFVAQQAVHVFTLNQPMKDELVRRGVETNKIQLVPNGVSELPEIKPADPELQRKLGINAGDKVIGYVGSLSAYEGLDLLLDACTELVQNGEKLKLLLVGDSQPLTLKNASNASAGNTTNTGLKEAPHWLIQVGRVPHAQVADYYALLDTVAIPRKKQPVCELVPPMKAAEALAYGKRLVVSNVAPLAEYADTYDGVVSFEAGNAKSLITALHKALKLQEPKPSAELLFLVHAELMEKVLRMGGVQSQKAAAATQAKPVKLRDVSQTDYATASQWFYRQGNLTDTLRALESLQARGMRFDKAKRDFQAFVAGMARLKGGWSLPPRQPNAGLMSRRQHVLYCLHQSVPHATNGYSTRSHGVAVGLQQAGFKVRVTTRPGFPWDADVKGLSKGYYETEVEGVTYAACAGWNLNKTPLDYYLAEAADHYLREAQTSGAEIIAAASNHITALPALMAARRLGLPFVYEVRGLWEVTQASTQPEWAGSERYELMRELEQQAALEADLVITLTEELADELASWGVSRERIEVVPNAVNAKRFQPMAADTATAKELKLKPGVPVIGYAGSAVAYEGLELLMEAMAILKRNGQAFIFVLVGDGKVIDTVKAKAKELGIEEECRFTGRVPFEQVPRYLSCMDILPIPRLSSAVTEMVSALKPLEAMAMGKALVLSDVSPHTIMAGPNGERARLFTKDSAQALSQALQALIDSPKSVHAWARPPAPGSNGSALGTM</sequence>
<dbReference type="SUPFAM" id="SSF53756">
    <property type="entry name" value="UDP-Glycosyltransferase/glycogen phosphorylase"/>
    <property type="match status" value="2"/>
</dbReference>
<dbReference type="EMBL" id="CP019697">
    <property type="protein sequence ID" value="AQS50887.1"/>
    <property type="molecule type" value="Genomic_DNA"/>
</dbReference>
<accession>A0A1U9JYN9</accession>
<reference evidence="3 4" key="1">
    <citation type="submission" date="2017-01" db="EMBL/GenBank/DDBJ databases">
        <title>Complete Genome Sequence of Paenalcaligenes hominis, Isolated from a paraplegic Patient with neurogenic bladder.</title>
        <authorList>
            <person name="Mukhopadhyay R."/>
            <person name="Joaquin J."/>
            <person name="Hogue R."/>
            <person name="Kilaru A."/>
            <person name="Jospin G."/>
            <person name="Mars K."/>
            <person name="Eisen J.A."/>
            <person name="Chaturvedi V."/>
        </authorList>
    </citation>
    <scope>NUCLEOTIDE SEQUENCE [LARGE SCALE GENOMIC DNA]</scope>
    <source>
        <strain evidence="3 4">15S00501</strain>
    </source>
</reference>
<dbReference type="PANTHER" id="PTHR45947">
    <property type="entry name" value="SULFOQUINOVOSYL TRANSFERASE SQD2"/>
    <property type="match status" value="1"/>
</dbReference>
<feature type="domain" description="Glycosyl transferase family 1" evidence="1">
    <location>
        <begin position="229"/>
        <end position="399"/>
    </location>
</feature>
<evidence type="ECO:0000313" key="4">
    <source>
        <dbReference type="Proteomes" id="UP000189369"/>
    </source>
</evidence>
<feature type="domain" description="Glycosyltransferase subfamily 4-like N-terminal" evidence="2">
    <location>
        <begin position="39"/>
        <end position="217"/>
    </location>
</feature>
<dbReference type="PANTHER" id="PTHR45947:SF3">
    <property type="entry name" value="SULFOQUINOVOSYL TRANSFERASE SQD2"/>
    <property type="match status" value="1"/>
</dbReference>
<dbReference type="InterPro" id="IPR001296">
    <property type="entry name" value="Glyco_trans_1"/>
</dbReference>
<organism evidence="3 4">
    <name type="scientific">Paenalcaligenes hominis</name>
    <dbReference type="NCBI Taxonomy" id="643674"/>
    <lineage>
        <taxon>Bacteria</taxon>
        <taxon>Pseudomonadati</taxon>
        <taxon>Pseudomonadota</taxon>
        <taxon>Betaproteobacteria</taxon>
        <taxon>Burkholderiales</taxon>
        <taxon>Alcaligenaceae</taxon>
        <taxon>Paenalcaligenes</taxon>
    </lineage>
</organism>
<dbReference type="InterPro" id="IPR050194">
    <property type="entry name" value="Glycosyltransferase_grp1"/>
</dbReference>
<dbReference type="Pfam" id="PF13579">
    <property type="entry name" value="Glyco_trans_4_4"/>
    <property type="match status" value="2"/>
</dbReference>
<dbReference type="CDD" id="cd03801">
    <property type="entry name" value="GT4_PimA-like"/>
    <property type="match status" value="1"/>
</dbReference>
<dbReference type="Pfam" id="PF00534">
    <property type="entry name" value="Glycos_transf_1"/>
    <property type="match status" value="2"/>
</dbReference>
<dbReference type="KEGG" id="phn:PAEH1_03640"/>
<dbReference type="Gene3D" id="3.40.50.2000">
    <property type="entry name" value="Glycogen Phosphorylase B"/>
    <property type="match status" value="4"/>
</dbReference>
<evidence type="ECO:0008006" key="5">
    <source>
        <dbReference type="Google" id="ProtNLM"/>
    </source>
</evidence>
<feature type="domain" description="Glycosyl transferase family 1" evidence="1">
    <location>
        <begin position="726"/>
        <end position="890"/>
    </location>
</feature>
<gene>
    <name evidence="3" type="ORF">PAEH1_03640</name>
</gene>
<protein>
    <recommendedName>
        <fullName evidence="5">Glycosyltransferase subfamily 4-like N-terminal domain-containing protein</fullName>
    </recommendedName>
</protein>
<dbReference type="AlphaFoldDB" id="A0A1U9JYN9"/>
<dbReference type="Proteomes" id="UP000189369">
    <property type="component" value="Chromosome"/>
</dbReference>
<dbReference type="GO" id="GO:0016758">
    <property type="term" value="F:hexosyltransferase activity"/>
    <property type="evidence" value="ECO:0007669"/>
    <property type="project" value="TreeGrafter"/>
</dbReference>
<proteinExistence type="predicted"/>
<evidence type="ECO:0000313" key="3">
    <source>
        <dbReference type="EMBL" id="AQS50887.1"/>
    </source>
</evidence>
<evidence type="ECO:0000259" key="2">
    <source>
        <dbReference type="Pfam" id="PF13579"/>
    </source>
</evidence>
<evidence type="ECO:0000259" key="1">
    <source>
        <dbReference type="Pfam" id="PF00534"/>
    </source>
</evidence>
<feature type="domain" description="Glycosyltransferase subfamily 4-like N-terminal" evidence="2">
    <location>
        <begin position="530"/>
        <end position="708"/>
    </location>
</feature>
<dbReference type="InterPro" id="IPR028098">
    <property type="entry name" value="Glyco_trans_4-like_N"/>
</dbReference>
<name>A0A1U9JYN9_9BURK</name>